<feature type="transmembrane region" description="Helical" evidence="1">
    <location>
        <begin position="57"/>
        <end position="83"/>
    </location>
</feature>
<comment type="caution">
    <text evidence="2">The sequence shown here is derived from an EMBL/GenBank/DDBJ whole genome shotgun (WGS) entry which is preliminary data.</text>
</comment>
<evidence type="ECO:0000313" key="2">
    <source>
        <dbReference type="EMBL" id="KAK3234585.1"/>
    </source>
</evidence>
<dbReference type="AlphaFoldDB" id="A0AAE0BEJ3"/>
<accession>A0AAE0BEJ3</accession>
<keyword evidence="1" id="KW-0812">Transmembrane</keyword>
<protein>
    <submittedName>
        <fullName evidence="2">Uncharacterized protein</fullName>
    </submittedName>
</protein>
<name>A0AAE0BEJ3_9CHLO</name>
<keyword evidence="1" id="KW-0472">Membrane</keyword>
<evidence type="ECO:0000313" key="3">
    <source>
        <dbReference type="Proteomes" id="UP001190700"/>
    </source>
</evidence>
<dbReference type="EMBL" id="LGRX02035483">
    <property type="protein sequence ID" value="KAK3234585.1"/>
    <property type="molecule type" value="Genomic_DNA"/>
</dbReference>
<gene>
    <name evidence="2" type="ORF">CYMTET_55136</name>
</gene>
<evidence type="ECO:0000256" key="1">
    <source>
        <dbReference type="SAM" id="Phobius"/>
    </source>
</evidence>
<dbReference type="Proteomes" id="UP001190700">
    <property type="component" value="Unassembled WGS sequence"/>
</dbReference>
<reference evidence="2 3" key="1">
    <citation type="journal article" date="2015" name="Genome Biol. Evol.">
        <title>Comparative Genomics of a Bacterivorous Green Alga Reveals Evolutionary Causalities and Consequences of Phago-Mixotrophic Mode of Nutrition.</title>
        <authorList>
            <person name="Burns J.A."/>
            <person name="Paasch A."/>
            <person name="Narechania A."/>
            <person name="Kim E."/>
        </authorList>
    </citation>
    <scope>NUCLEOTIDE SEQUENCE [LARGE SCALE GENOMIC DNA]</scope>
    <source>
        <strain evidence="2 3">PLY_AMNH</strain>
    </source>
</reference>
<organism evidence="2 3">
    <name type="scientific">Cymbomonas tetramitiformis</name>
    <dbReference type="NCBI Taxonomy" id="36881"/>
    <lineage>
        <taxon>Eukaryota</taxon>
        <taxon>Viridiplantae</taxon>
        <taxon>Chlorophyta</taxon>
        <taxon>Pyramimonadophyceae</taxon>
        <taxon>Pyramimonadales</taxon>
        <taxon>Pyramimonadaceae</taxon>
        <taxon>Cymbomonas</taxon>
    </lineage>
</organism>
<keyword evidence="3" id="KW-1185">Reference proteome</keyword>
<feature type="transmembrane region" description="Helical" evidence="1">
    <location>
        <begin position="6"/>
        <end position="26"/>
    </location>
</feature>
<proteinExistence type="predicted"/>
<keyword evidence="1" id="KW-1133">Transmembrane helix</keyword>
<sequence length="193" mass="21773">MVWNNVVGWNFFATSVISCAFSWAVFTELLDTKNDIDDCKVTSDDDKKYETEVQGNAMFRLSLVAALLVTIILAVFCPLVGFNTDYLYMRTPRMEYLRLLEDTVTLMALTIVTATYCTYETYPFTTLKNLYGLDSTGITAEGCGKANEEEWVKWLLRIEMFLLFFGNRLKGSIGLVDVITGKNASVVSKDVQP</sequence>